<dbReference type="PANTHER" id="PTHR44757:SF2">
    <property type="entry name" value="BIOFILM ARCHITECTURE MAINTENANCE PROTEIN MBAA"/>
    <property type="match status" value="1"/>
</dbReference>
<gene>
    <name evidence="2" type="ORF">PQR63_22740</name>
</gene>
<dbReference type="InterPro" id="IPR029787">
    <property type="entry name" value="Nucleotide_cyclase"/>
</dbReference>
<dbReference type="Proteomes" id="UP001629214">
    <property type="component" value="Unassembled WGS sequence"/>
</dbReference>
<dbReference type="SMART" id="SM00267">
    <property type="entry name" value="GGDEF"/>
    <property type="match status" value="1"/>
</dbReference>
<evidence type="ECO:0000313" key="3">
    <source>
        <dbReference type="Proteomes" id="UP001629214"/>
    </source>
</evidence>
<reference evidence="2 3" key="1">
    <citation type="journal article" date="2024" name="Chem. Sci.">
        <title>Discovery of megapolipeptins by genome mining of a Burkholderiales bacteria collection.</title>
        <authorList>
            <person name="Paulo B.S."/>
            <person name="Recchia M.J.J."/>
            <person name="Lee S."/>
            <person name="Fergusson C.H."/>
            <person name="Romanowski S.B."/>
            <person name="Hernandez A."/>
            <person name="Krull N."/>
            <person name="Liu D.Y."/>
            <person name="Cavanagh H."/>
            <person name="Bos A."/>
            <person name="Gray C.A."/>
            <person name="Murphy B.T."/>
            <person name="Linington R.G."/>
            <person name="Eustaquio A.S."/>
        </authorList>
    </citation>
    <scope>NUCLEOTIDE SEQUENCE [LARGE SCALE GENOMIC DNA]</scope>
    <source>
        <strain evidence="2 3">RL21-008-BIB-B</strain>
    </source>
</reference>
<dbReference type="InterPro" id="IPR035965">
    <property type="entry name" value="PAS-like_dom_sf"/>
</dbReference>
<dbReference type="Pfam" id="PF00990">
    <property type="entry name" value="GGDEF"/>
    <property type="match status" value="1"/>
</dbReference>
<dbReference type="Gene3D" id="3.30.450.20">
    <property type="entry name" value="PAS domain"/>
    <property type="match status" value="2"/>
</dbReference>
<organism evidence="2 3">
    <name type="scientific">Herbaspirillum rhizosphaerae</name>
    <dbReference type="NCBI Taxonomy" id="346179"/>
    <lineage>
        <taxon>Bacteria</taxon>
        <taxon>Pseudomonadati</taxon>
        <taxon>Pseudomonadota</taxon>
        <taxon>Betaproteobacteria</taxon>
        <taxon>Burkholderiales</taxon>
        <taxon>Oxalobacteraceae</taxon>
        <taxon>Herbaspirillum</taxon>
    </lineage>
</organism>
<dbReference type="Pfam" id="PF08448">
    <property type="entry name" value="PAS_4"/>
    <property type="match status" value="1"/>
</dbReference>
<dbReference type="InterPro" id="IPR000160">
    <property type="entry name" value="GGDEF_dom"/>
</dbReference>
<sequence length="506" mass="57746">MQNEIRSTDAAAVSTSNTPASDDFINADMFELAPVSMWLEDFSGVKKLLDEWRAAGITDLRSYLQADLSRVHACTLNIQVLHVNKKTLQLFEADDIPHLIANLDKVFRDDMLHTHIEELLQVWEGKTEFSSHSVNYTLSGKRLDIQLNARILPGYENNWGRVLLAVENVTERETARRKLTRSEDYARGLFEYSPISLWVEDFSQVKRLFGDLRQIGIKDFRVFTDVHPEFVERCMQEIRVIDVNQQTLTMFHAPDKTTLLSRLSEVFRDDMRPHFNEQLSELWHGNLFHQREVVNYALNGEQLHVHLQFSVFPGHEEDWSLVLVALTDITARKKAEAYLEFLGKHDELTKLHNRAFMVDEMNRLERKGPFPVSVIMADLNGLKEVNDQLGHAAGDALLRRVGEVLGKAADKPVYASRIGGDEFAILMPATDDRGAAAMMENIQKLIDINNQYYSGSPLSLSMGAATSQHGERLESTVQRADALMYEDKRSYYATAPAHDRRQSPDE</sequence>
<dbReference type="EMBL" id="JAQQFR010000021">
    <property type="protein sequence ID" value="MFL9881234.1"/>
    <property type="molecule type" value="Genomic_DNA"/>
</dbReference>
<proteinExistence type="predicted"/>
<dbReference type="InterPro" id="IPR043128">
    <property type="entry name" value="Rev_trsase/Diguanyl_cyclase"/>
</dbReference>
<keyword evidence="2" id="KW-0808">Transferase</keyword>
<feature type="domain" description="GGDEF" evidence="1">
    <location>
        <begin position="370"/>
        <end position="500"/>
    </location>
</feature>
<evidence type="ECO:0000313" key="2">
    <source>
        <dbReference type="EMBL" id="MFL9881234.1"/>
    </source>
</evidence>
<dbReference type="SUPFAM" id="SSF55785">
    <property type="entry name" value="PYP-like sensor domain (PAS domain)"/>
    <property type="match status" value="1"/>
</dbReference>
<dbReference type="RefSeq" id="WP_408170464.1">
    <property type="nucleotide sequence ID" value="NZ_JAQQFR010000021.1"/>
</dbReference>
<dbReference type="PROSITE" id="PS50887">
    <property type="entry name" value="GGDEF"/>
    <property type="match status" value="1"/>
</dbReference>
<dbReference type="GO" id="GO:0052621">
    <property type="term" value="F:diguanylate cyclase activity"/>
    <property type="evidence" value="ECO:0007669"/>
    <property type="project" value="UniProtKB-EC"/>
</dbReference>
<dbReference type="PANTHER" id="PTHR44757">
    <property type="entry name" value="DIGUANYLATE CYCLASE DGCP"/>
    <property type="match status" value="1"/>
</dbReference>
<dbReference type="Gene3D" id="3.30.70.270">
    <property type="match status" value="1"/>
</dbReference>
<keyword evidence="2" id="KW-0548">Nucleotidyltransferase</keyword>
<comment type="caution">
    <text evidence="2">The sequence shown here is derived from an EMBL/GenBank/DDBJ whole genome shotgun (WGS) entry which is preliminary data.</text>
</comment>
<accession>A0ABW8ZH07</accession>
<evidence type="ECO:0000259" key="1">
    <source>
        <dbReference type="PROSITE" id="PS50887"/>
    </source>
</evidence>
<dbReference type="EC" id="2.7.7.65" evidence="2"/>
<dbReference type="InterPro" id="IPR052155">
    <property type="entry name" value="Biofilm_reg_signaling"/>
</dbReference>
<dbReference type="InterPro" id="IPR013656">
    <property type="entry name" value="PAS_4"/>
</dbReference>
<protein>
    <submittedName>
        <fullName evidence="2">Diguanylate cyclase</fullName>
        <ecNumber evidence="2">2.7.7.65</ecNumber>
    </submittedName>
</protein>
<dbReference type="SUPFAM" id="SSF55073">
    <property type="entry name" value="Nucleotide cyclase"/>
    <property type="match status" value="1"/>
</dbReference>
<dbReference type="CDD" id="cd01949">
    <property type="entry name" value="GGDEF"/>
    <property type="match status" value="1"/>
</dbReference>
<dbReference type="NCBIfam" id="TIGR00254">
    <property type="entry name" value="GGDEF"/>
    <property type="match status" value="1"/>
</dbReference>
<name>A0ABW8ZH07_9BURK</name>
<keyword evidence="3" id="KW-1185">Reference proteome</keyword>